<organism evidence="1 2">
    <name type="scientific">Schleiferilactobacillus perolens DSM 12744</name>
    <dbReference type="NCBI Taxonomy" id="1423792"/>
    <lineage>
        <taxon>Bacteria</taxon>
        <taxon>Bacillati</taxon>
        <taxon>Bacillota</taxon>
        <taxon>Bacilli</taxon>
        <taxon>Lactobacillales</taxon>
        <taxon>Lactobacillaceae</taxon>
        <taxon>Schleiferilactobacillus</taxon>
    </lineage>
</organism>
<protein>
    <recommendedName>
        <fullName evidence="3">PTS EIIA type-2 domain-containing protein</fullName>
    </recommendedName>
</protein>
<evidence type="ECO:0000313" key="2">
    <source>
        <dbReference type="Proteomes" id="UP000051330"/>
    </source>
</evidence>
<sequence length="134" mass="15370">MSTDQVPEIFQHIRERLVANQMVTNKGEMINQITPWPGYEKTEVNGIRVFQYIDLRCQPTMTIVSPIITDESYEKVSKRPLWLVILLCWDGHTDQLSLAHLATQLHNEEVSQELRSVPPSLLSAAIRGLMAREN</sequence>
<dbReference type="PATRIC" id="fig|1423792.3.peg.1985"/>
<comment type="caution">
    <text evidence="1">The sequence shown here is derived from an EMBL/GenBank/DDBJ whole genome shotgun (WGS) entry which is preliminary data.</text>
</comment>
<name>A0A0R1N7U9_9LACO</name>
<dbReference type="Proteomes" id="UP000051330">
    <property type="component" value="Unassembled WGS sequence"/>
</dbReference>
<dbReference type="STRING" id="1423792.FD09_GL001958"/>
<gene>
    <name evidence="1" type="ORF">FD09_GL001958</name>
</gene>
<evidence type="ECO:0008006" key="3">
    <source>
        <dbReference type="Google" id="ProtNLM"/>
    </source>
</evidence>
<evidence type="ECO:0000313" key="1">
    <source>
        <dbReference type="EMBL" id="KRL13925.1"/>
    </source>
</evidence>
<dbReference type="EMBL" id="AZEC01000003">
    <property type="protein sequence ID" value="KRL13925.1"/>
    <property type="molecule type" value="Genomic_DNA"/>
</dbReference>
<keyword evidence="2" id="KW-1185">Reference proteome</keyword>
<reference evidence="1 2" key="1">
    <citation type="journal article" date="2015" name="Genome Announc.">
        <title>Expanding the biotechnology potential of lactobacilli through comparative genomics of 213 strains and associated genera.</title>
        <authorList>
            <person name="Sun Z."/>
            <person name="Harris H.M."/>
            <person name="McCann A."/>
            <person name="Guo C."/>
            <person name="Argimon S."/>
            <person name="Zhang W."/>
            <person name="Yang X."/>
            <person name="Jeffery I.B."/>
            <person name="Cooney J.C."/>
            <person name="Kagawa T.F."/>
            <person name="Liu W."/>
            <person name="Song Y."/>
            <person name="Salvetti E."/>
            <person name="Wrobel A."/>
            <person name="Rasinkangas P."/>
            <person name="Parkhill J."/>
            <person name="Rea M.C."/>
            <person name="O'Sullivan O."/>
            <person name="Ritari J."/>
            <person name="Douillard F.P."/>
            <person name="Paul Ross R."/>
            <person name="Yang R."/>
            <person name="Briner A.E."/>
            <person name="Felis G.E."/>
            <person name="de Vos W.M."/>
            <person name="Barrangou R."/>
            <person name="Klaenhammer T.R."/>
            <person name="Caufield P.W."/>
            <person name="Cui Y."/>
            <person name="Zhang H."/>
            <person name="O'Toole P.W."/>
        </authorList>
    </citation>
    <scope>NUCLEOTIDE SEQUENCE [LARGE SCALE GENOMIC DNA]</scope>
    <source>
        <strain evidence="1 2">DSM 12744</strain>
    </source>
</reference>
<dbReference type="AlphaFoldDB" id="A0A0R1N7U9"/>
<accession>A0A0R1N7U9</accession>
<proteinExistence type="predicted"/>